<keyword evidence="1" id="KW-0378">Hydrolase</keyword>
<dbReference type="InterPro" id="IPR036412">
    <property type="entry name" value="HAD-like_sf"/>
</dbReference>
<organism evidence="2 3">
    <name type="scientific">Planomonospora alba</name>
    <dbReference type="NCBI Taxonomy" id="161354"/>
    <lineage>
        <taxon>Bacteria</taxon>
        <taxon>Bacillati</taxon>
        <taxon>Actinomycetota</taxon>
        <taxon>Actinomycetes</taxon>
        <taxon>Streptosporangiales</taxon>
        <taxon>Streptosporangiaceae</taxon>
        <taxon>Planomonospora</taxon>
    </lineage>
</organism>
<dbReference type="Gene3D" id="3.40.50.1000">
    <property type="entry name" value="HAD superfamily/HAD-like"/>
    <property type="match status" value="1"/>
</dbReference>
<accession>A0ABP6MQC7</accession>
<dbReference type="Proteomes" id="UP001500320">
    <property type="component" value="Unassembled WGS sequence"/>
</dbReference>
<dbReference type="PRINTS" id="PR00413">
    <property type="entry name" value="HADHALOGNASE"/>
</dbReference>
<gene>
    <name evidence="2" type="ORF">GCM10010466_07170</name>
</gene>
<evidence type="ECO:0000313" key="2">
    <source>
        <dbReference type="EMBL" id="GAA3118844.1"/>
    </source>
</evidence>
<evidence type="ECO:0000256" key="1">
    <source>
        <dbReference type="ARBA" id="ARBA00022801"/>
    </source>
</evidence>
<dbReference type="PANTHER" id="PTHR43316:SF3">
    <property type="entry name" value="HALOACID DEHALOGENASE, TYPE II (AFU_ORTHOLOGUE AFUA_2G07750)-RELATED"/>
    <property type="match status" value="1"/>
</dbReference>
<reference evidence="3" key="1">
    <citation type="journal article" date="2019" name="Int. J. Syst. Evol. Microbiol.">
        <title>The Global Catalogue of Microorganisms (GCM) 10K type strain sequencing project: providing services to taxonomists for standard genome sequencing and annotation.</title>
        <authorList>
            <consortium name="The Broad Institute Genomics Platform"/>
            <consortium name="The Broad Institute Genome Sequencing Center for Infectious Disease"/>
            <person name="Wu L."/>
            <person name="Ma J."/>
        </authorList>
    </citation>
    <scope>NUCLEOTIDE SEQUENCE [LARGE SCALE GENOMIC DNA]</scope>
    <source>
        <strain evidence="3">JCM 9373</strain>
    </source>
</reference>
<dbReference type="RefSeq" id="WP_344855824.1">
    <property type="nucleotide sequence ID" value="NZ_BAAAUT010000004.1"/>
</dbReference>
<name>A0ABP6MQC7_9ACTN</name>
<dbReference type="NCBIfam" id="TIGR01509">
    <property type="entry name" value="HAD-SF-IA-v3"/>
    <property type="match status" value="1"/>
</dbReference>
<sequence length="233" mass="24606">MTDVHALALDFGGTLARPGPDPDGHTVAAALRKLAGTVVPEGFAETFDAVTRRVRRTDQESGGQTPFTEQLHRAAEGCGATLPDLDAAEEAVFTAVPDAEIDPSAARTLRELHASGLVCVLACDSRRPESVRRRTLDAAGILDCFDALVLSSTLGVRKPHPAFYAAVVEAVGRPAGEILFVGDTPAKDAVAPAAYGMRSVLIADERPADLDPSIGVIRRFSELPSYLEGLHAR</sequence>
<protein>
    <submittedName>
        <fullName evidence="2">Uncharacterized protein</fullName>
    </submittedName>
</protein>
<dbReference type="SUPFAM" id="SSF56784">
    <property type="entry name" value="HAD-like"/>
    <property type="match status" value="1"/>
</dbReference>
<dbReference type="InterPro" id="IPR051540">
    <property type="entry name" value="S-2-haloacid_dehalogenase"/>
</dbReference>
<dbReference type="InterPro" id="IPR006439">
    <property type="entry name" value="HAD-SF_hydro_IA"/>
</dbReference>
<dbReference type="PANTHER" id="PTHR43316">
    <property type="entry name" value="HYDROLASE, HALOACID DELAHOGENASE-RELATED"/>
    <property type="match status" value="1"/>
</dbReference>
<evidence type="ECO:0000313" key="3">
    <source>
        <dbReference type="Proteomes" id="UP001500320"/>
    </source>
</evidence>
<dbReference type="Pfam" id="PF00702">
    <property type="entry name" value="Hydrolase"/>
    <property type="match status" value="1"/>
</dbReference>
<keyword evidence="3" id="KW-1185">Reference proteome</keyword>
<dbReference type="InterPro" id="IPR023214">
    <property type="entry name" value="HAD_sf"/>
</dbReference>
<dbReference type="EMBL" id="BAAAUT010000004">
    <property type="protein sequence ID" value="GAA3118844.1"/>
    <property type="molecule type" value="Genomic_DNA"/>
</dbReference>
<proteinExistence type="predicted"/>
<comment type="caution">
    <text evidence="2">The sequence shown here is derived from an EMBL/GenBank/DDBJ whole genome shotgun (WGS) entry which is preliminary data.</text>
</comment>